<feature type="region of interest" description="Disordered" evidence="1">
    <location>
        <begin position="50"/>
        <end position="84"/>
    </location>
</feature>
<dbReference type="Proteomes" id="UP000290498">
    <property type="component" value="Segment"/>
</dbReference>
<protein>
    <recommendedName>
        <fullName evidence="2">Sf6-type phage tail needle knob domain-containing protein</fullName>
    </recommendedName>
</protein>
<organism evidence="3 4">
    <name type="scientific">Escherichia phage AnYang</name>
    <dbReference type="NCBI Taxonomy" id="2499909"/>
    <lineage>
        <taxon>Viruses</taxon>
        <taxon>Duplodnaviria</taxon>
        <taxon>Heunggongvirae</taxon>
        <taxon>Uroviricota</taxon>
        <taxon>Caudoviricetes</taxon>
        <taxon>Pantevenvirales</taxon>
        <taxon>Straboviridae</taxon>
        <taxon>Tevenvirinae</taxon>
        <taxon>Dhakavirus</taxon>
        <taxon>Dhakavirus anyang</taxon>
    </lineage>
</organism>
<dbReference type="InterPro" id="IPR038681">
    <property type="entry name" value="Phage_tail_NK_sf"/>
</dbReference>
<evidence type="ECO:0000259" key="2">
    <source>
        <dbReference type="Pfam" id="PF16532"/>
    </source>
</evidence>
<accession>A0A410T4K3</accession>
<dbReference type="GeneID" id="65117928"/>
<evidence type="ECO:0000256" key="1">
    <source>
        <dbReference type="SAM" id="MobiDB-lite"/>
    </source>
</evidence>
<dbReference type="KEGG" id="vg:65117928"/>
<evidence type="ECO:0000313" key="4">
    <source>
        <dbReference type="Proteomes" id="UP000290498"/>
    </source>
</evidence>
<reference evidence="3 4" key="1">
    <citation type="submission" date="2018-11" db="EMBL/GenBank/DDBJ databases">
        <authorList>
            <person name="Ji L."/>
        </authorList>
    </citation>
    <scope>NUCLEOTIDE SEQUENCE [LARGE SCALE GENOMIC DNA]</scope>
</reference>
<dbReference type="RefSeq" id="YP_010100234.1">
    <property type="nucleotide sequence ID" value="NC_055782.1"/>
</dbReference>
<keyword evidence="4" id="KW-1185">Reference proteome</keyword>
<sequence length="252" mass="27054">MIISAKTIDELNEKVQLALDDNWHLFGSTVVLPNTVTDNSERFFQTMSKSVTQIPGPPGQKGDKGDPGNTGAPGVQGEPGKSSYQLWIDEGNSGTVDDFLTATAGKRRKSEVFWTGLNIALQSGATVNLIEILKSTPPTFGILEPFFKVSDNKLWPFNEDRTLNFKLNLTGAFAGPSQARSITLNFVGTNGNTLIQSRPEGNVTDVLSFNTFFSVDKNGVMTTNGTAVTLTANGGTFTINSVLLVAEQTVTT</sequence>
<proteinExistence type="predicted"/>
<dbReference type="Gene3D" id="2.60.120.1120">
    <property type="entry name" value="Sf6-type phage tail needle knob"/>
    <property type="match status" value="1"/>
</dbReference>
<feature type="domain" description="Sf6-type phage tail needle knob" evidence="2">
    <location>
        <begin position="103"/>
        <end position="248"/>
    </location>
</feature>
<name>A0A410T4K3_9CAUD</name>
<dbReference type="Pfam" id="PF16532">
    <property type="entry name" value="Phage_tail_NK"/>
    <property type="match status" value="1"/>
</dbReference>
<dbReference type="EMBL" id="MK234886">
    <property type="protein sequence ID" value="QAU03566.1"/>
    <property type="molecule type" value="Genomic_DNA"/>
</dbReference>
<dbReference type="InterPro" id="IPR032395">
    <property type="entry name" value="Phage_tail_NK"/>
</dbReference>
<evidence type="ECO:0000313" key="3">
    <source>
        <dbReference type="EMBL" id="QAU03566.1"/>
    </source>
</evidence>